<feature type="compositionally biased region" description="Polar residues" evidence="1">
    <location>
        <begin position="31"/>
        <end position="42"/>
    </location>
</feature>
<feature type="transmembrane region" description="Helical" evidence="2">
    <location>
        <begin position="230"/>
        <end position="250"/>
    </location>
</feature>
<dbReference type="InterPro" id="IPR046481">
    <property type="entry name" value="DUF6574"/>
</dbReference>
<evidence type="ECO:0000313" key="3">
    <source>
        <dbReference type="EMBL" id="OZG65560.1"/>
    </source>
</evidence>
<feature type="region of interest" description="Disordered" evidence="1">
    <location>
        <begin position="24"/>
        <end position="108"/>
    </location>
</feature>
<organism evidence="3 4">
    <name type="scientific">Bifidobacterium aquikefiri</name>
    <dbReference type="NCBI Taxonomy" id="1653207"/>
    <lineage>
        <taxon>Bacteria</taxon>
        <taxon>Bacillati</taxon>
        <taxon>Actinomycetota</taxon>
        <taxon>Actinomycetes</taxon>
        <taxon>Bifidobacteriales</taxon>
        <taxon>Bifidobacteriaceae</taxon>
        <taxon>Bifidobacterium</taxon>
    </lineage>
</organism>
<dbReference type="RefSeq" id="WP_094694802.1">
    <property type="nucleotide sequence ID" value="NZ_JBDNSG010000017.1"/>
</dbReference>
<sequence length="326" mass="35180">MTKQEWIEYFEAVHSRSPIESEILAAAQAGEFTTDSEPQLSAPQEPRSHDYAHPTPQSLPTQNPVHMPLTGHQVSSPPGTTEQISPNQGVNPPASVSSDSTTTQSEASAGNRLSWKAYFLWLRQSLIAPSQNSQVSNTYFPWLTIGMISVAAALSLALYLWSIFAKIQQSSLGSLGSLMGIRVSNPVNIGTFFALLIGCIGMFITVAFSTWVGLKVLKEQSIFADVLNRYAGLFVPITAMLLLAGLFSLMQLAVVGLFFIVIASLTVQLSTSYIIFTAANNLSIDNFYAKLLAIFISQIILGTITVMLFTILGATALGSVISAFMS</sequence>
<feature type="transmembrane region" description="Helical" evidence="2">
    <location>
        <begin position="257"/>
        <end position="279"/>
    </location>
</feature>
<evidence type="ECO:0000256" key="1">
    <source>
        <dbReference type="SAM" id="MobiDB-lite"/>
    </source>
</evidence>
<protein>
    <submittedName>
        <fullName evidence="3">Uncharacterized protein</fullName>
    </submittedName>
</protein>
<reference evidence="3 4" key="1">
    <citation type="journal article" date="2017" name="BMC Genomics">
        <title>Comparative genomic and phylogenomic analyses of the Bifidobacteriaceae family.</title>
        <authorList>
            <person name="Lugli G.A."/>
            <person name="Milani C."/>
            <person name="Turroni F."/>
            <person name="Duranti S."/>
            <person name="Mancabelli L."/>
            <person name="Mangifesta M."/>
            <person name="Ferrario C."/>
            <person name="Modesto M."/>
            <person name="Mattarelli P."/>
            <person name="Jiri K."/>
            <person name="van Sinderen D."/>
            <person name="Ventura M."/>
        </authorList>
    </citation>
    <scope>NUCLEOTIDE SEQUENCE [LARGE SCALE GENOMIC DNA]</scope>
    <source>
        <strain evidence="3 4">LMG 28769</strain>
    </source>
</reference>
<name>A0A261G2C2_9BIFI</name>
<keyword evidence="2" id="KW-0472">Membrane</keyword>
<feature type="transmembrane region" description="Helical" evidence="2">
    <location>
        <begin position="139"/>
        <end position="165"/>
    </location>
</feature>
<dbReference type="Proteomes" id="UP000216451">
    <property type="component" value="Unassembled WGS sequence"/>
</dbReference>
<comment type="caution">
    <text evidence="3">The sequence shown here is derived from an EMBL/GenBank/DDBJ whole genome shotgun (WGS) entry which is preliminary data.</text>
</comment>
<dbReference type="Pfam" id="PF20214">
    <property type="entry name" value="DUF6574"/>
    <property type="match status" value="1"/>
</dbReference>
<gene>
    <name evidence="3" type="ORF">BAQU_1743</name>
</gene>
<feature type="transmembrane region" description="Helical" evidence="2">
    <location>
        <begin position="186"/>
        <end position="210"/>
    </location>
</feature>
<dbReference type="EMBL" id="MWXA01000008">
    <property type="protein sequence ID" value="OZG65560.1"/>
    <property type="molecule type" value="Genomic_DNA"/>
</dbReference>
<evidence type="ECO:0000256" key="2">
    <source>
        <dbReference type="SAM" id="Phobius"/>
    </source>
</evidence>
<keyword evidence="2" id="KW-0812">Transmembrane</keyword>
<dbReference type="AlphaFoldDB" id="A0A261G2C2"/>
<evidence type="ECO:0000313" key="4">
    <source>
        <dbReference type="Proteomes" id="UP000216451"/>
    </source>
</evidence>
<feature type="compositionally biased region" description="Polar residues" evidence="1">
    <location>
        <begin position="55"/>
        <end position="64"/>
    </location>
</feature>
<feature type="compositionally biased region" description="Polar residues" evidence="1">
    <location>
        <begin position="72"/>
        <end position="108"/>
    </location>
</feature>
<keyword evidence="4" id="KW-1185">Reference proteome</keyword>
<feature type="transmembrane region" description="Helical" evidence="2">
    <location>
        <begin position="291"/>
        <end position="324"/>
    </location>
</feature>
<proteinExistence type="predicted"/>
<keyword evidence="2" id="KW-1133">Transmembrane helix</keyword>
<accession>A0A261G2C2</accession>